<dbReference type="Gene3D" id="1.10.530.10">
    <property type="match status" value="1"/>
</dbReference>
<dbReference type="PANTHER" id="PTHR37423:SF2">
    <property type="entry name" value="MEMBRANE-BOUND LYTIC MUREIN TRANSGLYCOSYLASE C"/>
    <property type="match status" value="1"/>
</dbReference>
<protein>
    <submittedName>
        <fullName evidence="4">Transglycosylase SLT domain-containing protein</fullName>
    </submittedName>
</protein>
<evidence type="ECO:0000313" key="5">
    <source>
        <dbReference type="Proteomes" id="UP000596074"/>
    </source>
</evidence>
<evidence type="ECO:0000256" key="2">
    <source>
        <dbReference type="SAM" id="SignalP"/>
    </source>
</evidence>
<feature type="chain" id="PRO_5040924535" evidence="2">
    <location>
        <begin position="36"/>
        <end position="215"/>
    </location>
</feature>
<dbReference type="SUPFAM" id="SSF53955">
    <property type="entry name" value="Lysozyme-like"/>
    <property type="match status" value="1"/>
</dbReference>
<dbReference type="CDD" id="cd00254">
    <property type="entry name" value="LT-like"/>
    <property type="match status" value="1"/>
</dbReference>
<evidence type="ECO:0000256" key="1">
    <source>
        <dbReference type="ARBA" id="ARBA00007734"/>
    </source>
</evidence>
<dbReference type="RefSeq" id="WP_228346559.1">
    <property type="nucleotide sequence ID" value="NZ_CP046056.1"/>
</dbReference>
<name>A0A9X7UVW4_9GAMM</name>
<keyword evidence="2" id="KW-0732">Signal</keyword>
<feature type="domain" description="Transglycosylase SLT" evidence="3">
    <location>
        <begin position="104"/>
        <end position="198"/>
    </location>
</feature>
<reference evidence="4 5" key="1">
    <citation type="submission" date="2019-11" db="EMBL/GenBank/DDBJ databases">
        <title>Venatorbacter sp. nov. a predator of Campylobacter and other Gram-negative bacteria.</title>
        <authorList>
            <person name="Saeedi A."/>
            <person name="Cummings N.J."/>
            <person name="Connerton I.F."/>
            <person name="Connerton P.L."/>
        </authorList>
    </citation>
    <scope>NUCLEOTIDE SEQUENCE [LARGE SCALE GENOMIC DNA]</scope>
    <source>
        <strain evidence="4">XL5</strain>
    </source>
</reference>
<dbReference type="Pfam" id="PF01464">
    <property type="entry name" value="SLT"/>
    <property type="match status" value="1"/>
</dbReference>
<accession>A0A9X7UVW4</accession>
<evidence type="ECO:0000259" key="3">
    <source>
        <dbReference type="Pfam" id="PF01464"/>
    </source>
</evidence>
<dbReference type="EMBL" id="CP046056">
    <property type="protein sequence ID" value="QQD24007.1"/>
    <property type="molecule type" value="Genomic_DNA"/>
</dbReference>
<dbReference type="AlphaFoldDB" id="A0A9X7UVW4"/>
<dbReference type="PANTHER" id="PTHR37423">
    <property type="entry name" value="SOLUBLE LYTIC MUREIN TRANSGLYCOSYLASE-RELATED"/>
    <property type="match status" value="1"/>
</dbReference>
<feature type="signal peptide" evidence="2">
    <location>
        <begin position="1"/>
        <end position="35"/>
    </location>
</feature>
<sequence length="215" mass="24363">MLNGAAVKRLLKTGVRPARALVFLCLLGGLAPALANQQASPSVNSTASPSADNQLRNALREAVNSSESFADEYDAQVWLLDMSSRLTRYIKNEQERLRFLTLVHREASRAGLQPELVLAVIQIESAFDRFAISRVGAQGYMQVMPFWKNEIGRPDDNLMNAETNLRYGCTILKHYLDREKGDFIRGLARYNGSLGRTKYPEKVLLAWERHWFVQY</sequence>
<dbReference type="InterPro" id="IPR023346">
    <property type="entry name" value="Lysozyme-like_dom_sf"/>
</dbReference>
<evidence type="ECO:0000313" key="4">
    <source>
        <dbReference type="EMBL" id="QQD24007.1"/>
    </source>
</evidence>
<organism evidence="4 5">
    <name type="scientific">Venatoribacter cucullus</name>
    <dbReference type="NCBI Taxonomy" id="2661630"/>
    <lineage>
        <taxon>Bacteria</taxon>
        <taxon>Pseudomonadati</taxon>
        <taxon>Pseudomonadota</taxon>
        <taxon>Gammaproteobacteria</taxon>
        <taxon>Oceanospirillales</taxon>
        <taxon>Oceanospirillaceae</taxon>
        <taxon>Venatoribacter</taxon>
    </lineage>
</organism>
<keyword evidence="5" id="KW-1185">Reference proteome</keyword>
<dbReference type="InterPro" id="IPR008258">
    <property type="entry name" value="Transglycosylase_SLT_dom_1"/>
</dbReference>
<dbReference type="Proteomes" id="UP000596074">
    <property type="component" value="Chromosome"/>
</dbReference>
<proteinExistence type="inferred from homology"/>
<dbReference type="KEGG" id="vcw:GJQ55_05705"/>
<comment type="similarity">
    <text evidence="1">Belongs to the transglycosylase Slt family.</text>
</comment>
<gene>
    <name evidence="4" type="ORF">GJQ55_05705</name>
</gene>